<feature type="transmembrane region" description="Helical" evidence="6">
    <location>
        <begin position="215"/>
        <end position="236"/>
    </location>
</feature>
<keyword evidence="2 6" id="KW-0812">Transmembrane</keyword>
<keyword evidence="5" id="KW-0479">Metal-binding</keyword>
<feature type="transmembrane region" description="Helical" evidence="6">
    <location>
        <begin position="38"/>
        <end position="58"/>
    </location>
</feature>
<keyword evidence="3 6" id="KW-1133">Transmembrane helix</keyword>
<dbReference type="Proteomes" id="UP000567246">
    <property type="component" value="Unassembled WGS sequence"/>
</dbReference>
<organism evidence="7 8">
    <name type="scientific">Micrococcus endophyticus</name>
    <dbReference type="NCBI Taxonomy" id="455343"/>
    <lineage>
        <taxon>Bacteria</taxon>
        <taxon>Bacillati</taxon>
        <taxon>Actinomycetota</taxon>
        <taxon>Actinomycetes</taxon>
        <taxon>Micrococcales</taxon>
        <taxon>Micrococcaceae</taxon>
        <taxon>Micrococcus</taxon>
    </lineage>
</organism>
<feature type="transmembrane region" description="Helical" evidence="6">
    <location>
        <begin position="128"/>
        <end position="147"/>
    </location>
</feature>
<dbReference type="GO" id="GO:0016020">
    <property type="term" value="C:membrane"/>
    <property type="evidence" value="ECO:0007669"/>
    <property type="project" value="UniProtKB-SubCell"/>
</dbReference>
<feature type="binding site" evidence="5">
    <location>
        <position position="217"/>
    </location>
    <ligand>
        <name>Zn(2+)</name>
        <dbReference type="ChEBI" id="CHEBI:29105"/>
    </ligand>
</feature>
<evidence type="ECO:0000256" key="1">
    <source>
        <dbReference type="ARBA" id="ARBA00004141"/>
    </source>
</evidence>
<dbReference type="PANTHER" id="PTHR20855">
    <property type="entry name" value="ADIPOR/PROGESTIN RECEPTOR-RELATED"/>
    <property type="match status" value="1"/>
</dbReference>
<dbReference type="EMBL" id="JACHMW010000001">
    <property type="protein sequence ID" value="MBB5848848.1"/>
    <property type="molecule type" value="Genomic_DNA"/>
</dbReference>
<keyword evidence="4 6" id="KW-0472">Membrane</keyword>
<evidence type="ECO:0000313" key="7">
    <source>
        <dbReference type="EMBL" id="MBB5848848.1"/>
    </source>
</evidence>
<keyword evidence="8" id="KW-1185">Reference proteome</keyword>
<feature type="transmembrane region" description="Helical" evidence="6">
    <location>
        <begin position="104"/>
        <end position="121"/>
    </location>
</feature>
<keyword evidence="5" id="KW-0862">Zinc</keyword>
<feature type="binding site" evidence="5">
    <location>
        <position position="85"/>
    </location>
    <ligand>
        <name>Zn(2+)</name>
        <dbReference type="ChEBI" id="CHEBI:29105"/>
    </ligand>
</feature>
<dbReference type="RefSeq" id="WP_158492227.1">
    <property type="nucleotide sequence ID" value="NZ_BAABAG010000004.1"/>
</dbReference>
<evidence type="ECO:0000313" key="8">
    <source>
        <dbReference type="Proteomes" id="UP000567246"/>
    </source>
</evidence>
<feature type="transmembrane region" description="Helical" evidence="6">
    <location>
        <begin position="153"/>
        <end position="171"/>
    </location>
</feature>
<protein>
    <submittedName>
        <fullName evidence="7">Hemolysin III</fullName>
    </submittedName>
</protein>
<evidence type="ECO:0000256" key="5">
    <source>
        <dbReference type="PIRSR" id="PIRSR604254-1"/>
    </source>
</evidence>
<evidence type="ECO:0000256" key="4">
    <source>
        <dbReference type="ARBA" id="ARBA00023136"/>
    </source>
</evidence>
<dbReference type="GO" id="GO:0046872">
    <property type="term" value="F:metal ion binding"/>
    <property type="evidence" value="ECO:0007669"/>
    <property type="project" value="UniProtKB-KW"/>
</dbReference>
<dbReference type="PANTHER" id="PTHR20855:SF3">
    <property type="entry name" value="LD03007P"/>
    <property type="match status" value="1"/>
</dbReference>
<gene>
    <name evidence="7" type="ORF">HDA33_001412</name>
</gene>
<feature type="binding site" evidence="5">
    <location>
        <position position="213"/>
    </location>
    <ligand>
        <name>Zn(2+)</name>
        <dbReference type="ChEBI" id="CHEBI:29105"/>
    </ligand>
</feature>
<dbReference type="InterPro" id="IPR004254">
    <property type="entry name" value="AdipoR/HlyIII-related"/>
</dbReference>
<feature type="transmembrane region" description="Helical" evidence="6">
    <location>
        <begin position="65"/>
        <end position="84"/>
    </location>
</feature>
<evidence type="ECO:0000256" key="6">
    <source>
        <dbReference type="SAM" id="Phobius"/>
    </source>
</evidence>
<comment type="caution">
    <text evidence="7">The sequence shown here is derived from an EMBL/GenBank/DDBJ whole genome shotgun (WGS) entry which is preliminary data.</text>
</comment>
<reference evidence="7 8" key="1">
    <citation type="submission" date="2020-08" db="EMBL/GenBank/DDBJ databases">
        <title>Sequencing the genomes of 1000 actinobacteria strains.</title>
        <authorList>
            <person name="Klenk H.-P."/>
        </authorList>
    </citation>
    <scope>NUCLEOTIDE SEQUENCE [LARGE SCALE GENOMIC DNA]</scope>
    <source>
        <strain evidence="7 8">DSM 17945</strain>
    </source>
</reference>
<dbReference type="AlphaFoldDB" id="A0A7W9N0K3"/>
<dbReference type="Pfam" id="PF03006">
    <property type="entry name" value="HlyIII"/>
    <property type="match status" value="1"/>
</dbReference>
<sequence>MDPLTPAREPEAARRLRWRIERIRDPEHPLFKPRLRGWIHAAMAPLTLAAGIVLIVLAPTATLRWASAVYAVTGLLLFGVSATYHLVQWNEVVSRVLKRLDHTNIMLVIAGTYTPLSLALLPPGKAHLLLTLVWAGAVAGVAFRLLWTDAPRWLYTPVYVVLGLAALLYIGDFFAADVAAGWLIVAGGAAYIVGAVFYALRAPTIHREWFGFHELFHVFTVGGFVCHAVAIYRAVLVVA</sequence>
<evidence type="ECO:0000256" key="3">
    <source>
        <dbReference type="ARBA" id="ARBA00022989"/>
    </source>
</evidence>
<evidence type="ECO:0000256" key="2">
    <source>
        <dbReference type="ARBA" id="ARBA00022692"/>
    </source>
</evidence>
<accession>A0A7W9N0K3</accession>
<proteinExistence type="predicted"/>
<comment type="subcellular location">
    <subcellularLocation>
        <location evidence="1">Membrane</location>
        <topology evidence="1">Multi-pass membrane protein</topology>
    </subcellularLocation>
</comment>
<name>A0A7W9N0K3_9MICC</name>
<feature type="transmembrane region" description="Helical" evidence="6">
    <location>
        <begin position="178"/>
        <end position="200"/>
    </location>
</feature>